<protein>
    <submittedName>
        <fullName evidence="1">Uncharacterized protein</fullName>
    </submittedName>
</protein>
<dbReference type="AlphaFoldDB" id="A0A0F9J1V7"/>
<reference evidence="1" key="1">
    <citation type="journal article" date="2015" name="Nature">
        <title>Complex archaea that bridge the gap between prokaryotes and eukaryotes.</title>
        <authorList>
            <person name="Spang A."/>
            <person name="Saw J.H."/>
            <person name="Jorgensen S.L."/>
            <person name="Zaremba-Niedzwiedzka K."/>
            <person name="Martijn J."/>
            <person name="Lind A.E."/>
            <person name="van Eijk R."/>
            <person name="Schleper C."/>
            <person name="Guy L."/>
            <person name="Ettema T.J."/>
        </authorList>
    </citation>
    <scope>NUCLEOTIDE SEQUENCE</scope>
</reference>
<gene>
    <name evidence="1" type="ORF">LCGC14_1584920</name>
</gene>
<accession>A0A0F9J1V7</accession>
<proteinExistence type="predicted"/>
<name>A0A0F9J1V7_9ZZZZ</name>
<comment type="caution">
    <text evidence="1">The sequence shown here is derived from an EMBL/GenBank/DDBJ whole genome shotgun (WGS) entry which is preliminary data.</text>
</comment>
<dbReference type="EMBL" id="LAZR01012512">
    <property type="protein sequence ID" value="KKM26429.1"/>
    <property type="molecule type" value="Genomic_DNA"/>
</dbReference>
<organism evidence="1">
    <name type="scientific">marine sediment metagenome</name>
    <dbReference type="NCBI Taxonomy" id="412755"/>
    <lineage>
        <taxon>unclassified sequences</taxon>
        <taxon>metagenomes</taxon>
        <taxon>ecological metagenomes</taxon>
    </lineage>
</organism>
<sequence>MAEETAVTEIPSFRDEENVIVHLNRKDFPKGKDGSLSHCDYMIEVWNEKKGKVEAKYDPKKKARARVDKLRAKLAELEAELEADE</sequence>
<evidence type="ECO:0000313" key="1">
    <source>
        <dbReference type="EMBL" id="KKM26429.1"/>
    </source>
</evidence>